<proteinExistence type="predicted"/>
<keyword evidence="2" id="KW-1185">Reference proteome</keyword>
<dbReference type="InterPro" id="IPR038222">
    <property type="entry name" value="DHHA2_dom_sf"/>
</dbReference>
<dbReference type="SUPFAM" id="SSF64182">
    <property type="entry name" value="DHH phosphoesterases"/>
    <property type="match status" value="1"/>
</dbReference>
<evidence type="ECO:0008006" key="3">
    <source>
        <dbReference type="Google" id="ProtNLM"/>
    </source>
</evidence>
<dbReference type="Gene3D" id="3.10.310.20">
    <property type="entry name" value="DHHA2 domain"/>
    <property type="match status" value="1"/>
</dbReference>
<evidence type="ECO:0000313" key="2">
    <source>
        <dbReference type="Proteomes" id="UP000186817"/>
    </source>
</evidence>
<dbReference type="InterPro" id="IPR038763">
    <property type="entry name" value="DHH_sf"/>
</dbReference>
<evidence type="ECO:0000313" key="1">
    <source>
        <dbReference type="EMBL" id="OLP80665.1"/>
    </source>
</evidence>
<dbReference type="Proteomes" id="UP000186817">
    <property type="component" value="Unassembled WGS sequence"/>
</dbReference>
<organism evidence="1 2">
    <name type="scientific">Symbiodinium microadriaticum</name>
    <name type="common">Dinoflagellate</name>
    <name type="synonym">Zooxanthella microadriatica</name>
    <dbReference type="NCBI Taxonomy" id="2951"/>
    <lineage>
        <taxon>Eukaryota</taxon>
        <taxon>Sar</taxon>
        <taxon>Alveolata</taxon>
        <taxon>Dinophyceae</taxon>
        <taxon>Suessiales</taxon>
        <taxon>Symbiodiniaceae</taxon>
        <taxon>Symbiodinium</taxon>
    </lineage>
</organism>
<reference evidence="1 2" key="1">
    <citation type="submission" date="2016-02" db="EMBL/GenBank/DDBJ databases">
        <title>Genome analysis of coral dinoflagellate symbionts highlights evolutionary adaptations to a symbiotic lifestyle.</title>
        <authorList>
            <person name="Aranda M."/>
            <person name="Li Y."/>
            <person name="Liew Y.J."/>
            <person name="Baumgarten S."/>
            <person name="Simakov O."/>
            <person name="Wilson M."/>
            <person name="Piel J."/>
            <person name="Ashoor H."/>
            <person name="Bougouffa S."/>
            <person name="Bajic V.B."/>
            <person name="Ryu T."/>
            <person name="Ravasi T."/>
            <person name="Bayer T."/>
            <person name="Micklem G."/>
            <person name="Kim H."/>
            <person name="Bhak J."/>
            <person name="Lajeunesse T.C."/>
            <person name="Voolstra C.R."/>
        </authorList>
    </citation>
    <scope>NUCLEOTIDE SEQUENCE [LARGE SCALE GENOMIC DNA]</scope>
    <source>
        <strain evidence="1 2">CCMP2467</strain>
    </source>
</reference>
<gene>
    <name evidence="1" type="ORF">AK812_SmicGene38891</name>
</gene>
<dbReference type="OrthoDB" id="374045at2759"/>
<protein>
    <recommendedName>
        <fullName evidence="3">Manganese-dependent inorganic pyrophosphatase</fullName>
    </recommendedName>
</protein>
<dbReference type="EMBL" id="LSRX01001359">
    <property type="protein sequence ID" value="OLP80665.1"/>
    <property type="molecule type" value="Genomic_DNA"/>
</dbReference>
<comment type="caution">
    <text evidence="1">The sequence shown here is derived from an EMBL/GenBank/DDBJ whole genome shotgun (WGS) entry which is preliminary data.</text>
</comment>
<accession>A0A1Q9CCL5</accession>
<sequence>MPATIAIKMPGAKARGYWGLAGSIYAKAVFHVDADAHTTVAEVKAQVAAAQSVKAALEVKFAENLSWRMSRLPERRSNVKATELGDVRAEDLLKFLYGDGEAIAKALPDLQLPDKAVASRAEALEEYQAMARDLAEEFQVDCVGFENFVGHVKTDLDSVAGALGAAALWRGTAARAEKELNGEIMQLGSAAMMPPYFDDIPGAVKPNDKGDKQMVPVLRDDPASLLCSDLGLFPNRKKRIVGLIDHHALAESMASETPENLQSVTTTNADRFIVTVLCILGECEDPDELARKMQGVIWYPCDQKDFTAKGWKVGIAVLEVTDTEPVLKVAEELDFAYLFVVDVTQQKSLLLVAGGRELALAKAAFPGKETREAKPGIRAPGATIKAQETLMDVGGP</sequence>
<dbReference type="AlphaFoldDB" id="A0A1Q9CCL5"/>
<name>A0A1Q9CCL5_SYMMI</name>